<dbReference type="InterPro" id="IPR054455">
    <property type="entry name" value="TraH_VirB8-like_dom"/>
</dbReference>
<feature type="domain" description="TraH VirB8-like" evidence="1">
    <location>
        <begin position="62"/>
        <end position="181"/>
    </location>
</feature>
<dbReference type="KEGG" id="lpk:LACPI_2313"/>
<dbReference type="AlphaFoldDB" id="A0A0D6DZX2"/>
<sequence length="183" mass="20999">MTFDKVKTSLFVSTILLLVISIVLGIATVRQSNQKRHLQNKLNATQKDLDSIKSKQDTTQNKAEKIIKEFYKTVYNYDKSQKEISMTTVKELATDNIYKELQNEINVNNSYSPQQNIIQKSTVKENEIKILAYASSGNSLQYLVTAPIYQVFNGTKNNFEINQIIQIENQKITKRTTIKLGQE</sequence>
<dbReference type="RefSeq" id="WP_047916709.1">
    <property type="nucleotide sequence ID" value="NZ_LN774770.1"/>
</dbReference>
<keyword evidence="2" id="KW-0614">Plasmid</keyword>
<proteinExistence type="predicted"/>
<organism evidence="2 3">
    <name type="scientific">Pseudolactococcus piscium MKFS47</name>
    <dbReference type="NCBI Taxonomy" id="297352"/>
    <lineage>
        <taxon>Bacteria</taxon>
        <taxon>Bacillati</taxon>
        <taxon>Bacillota</taxon>
        <taxon>Bacilli</taxon>
        <taxon>Lactobacillales</taxon>
        <taxon>Streptococcaceae</taxon>
        <taxon>Pseudolactococcus</taxon>
    </lineage>
</organism>
<dbReference type="EMBL" id="LN774770">
    <property type="protein sequence ID" value="CEN29513.1"/>
    <property type="molecule type" value="Genomic_DNA"/>
</dbReference>
<dbReference type="Proteomes" id="UP000033166">
    <property type="component" value="Plasmid II"/>
</dbReference>
<protein>
    <submittedName>
        <fullName evidence="2">Uncharacterized protein Phi</fullName>
    </submittedName>
</protein>
<reference evidence="3" key="1">
    <citation type="submission" date="2015-01" db="EMBL/GenBank/DDBJ databases">
        <authorList>
            <person name="Andreevskaya M."/>
        </authorList>
    </citation>
    <scope>NUCLEOTIDE SEQUENCE [LARGE SCALE GENOMIC DNA]</scope>
    <source>
        <strain evidence="3">MKFS47</strain>
        <plasmid evidence="3">II</plasmid>
    </source>
</reference>
<dbReference type="Pfam" id="PF22351">
    <property type="entry name" value="TraH_VirB8-like"/>
    <property type="match status" value="1"/>
</dbReference>
<name>A0A0D6DZX2_9LACT</name>
<accession>A0A0D6DZX2</accession>
<gene>
    <name evidence="2" type="ORF">LACPI_2313</name>
</gene>
<geneLocation type="plasmid" evidence="2 3">
    <name>II</name>
</geneLocation>
<dbReference type="HOGENOM" id="CLU_1473013_0_0_9"/>
<evidence type="ECO:0000313" key="2">
    <source>
        <dbReference type="EMBL" id="CEN29513.1"/>
    </source>
</evidence>
<evidence type="ECO:0000259" key="1">
    <source>
        <dbReference type="Pfam" id="PF22351"/>
    </source>
</evidence>
<evidence type="ECO:0000313" key="3">
    <source>
        <dbReference type="Proteomes" id="UP000033166"/>
    </source>
</evidence>